<dbReference type="PROSITE" id="PS50089">
    <property type="entry name" value="ZF_RING_2"/>
    <property type="match status" value="1"/>
</dbReference>
<dbReference type="SUPFAM" id="SSF57850">
    <property type="entry name" value="RING/U-box"/>
    <property type="match status" value="1"/>
</dbReference>
<feature type="domain" description="RING-type" evidence="10">
    <location>
        <begin position="448"/>
        <end position="489"/>
    </location>
</feature>
<feature type="compositionally biased region" description="Low complexity" evidence="9">
    <location>
        <begin position="738"/>
        <end position="748"/>
    </location>
</feature>
<dbReference type="GO" id="GO:0008270">
    <property type="term" value="F:zinc ion binding"/>
    <property type="evidence" value="ECO:0007669"/>
    <property type="project" value="UniProtKB-KW"/>
</dbReference>
<feature type="compositionally biased region" description="Low complexity" evidence="9">
    <location>
        <begin position="764"/>
        <end position="776"/>
    </location>
</feature>
<dbReference type="GO" id="GO:0061630">
    <property type="term" value="F:ubiquitin protein ligase activity"/>
    <property type="evidence" value="ECO:0007669"/>
    <property type="project" value="UniProtKB-EC"/>
</dbReference>
<feature type="region of interest" description="Disordered" evidence="9">
    <location>
        <begin position="794"/>
        <end position="954"/>
    </location>
</feature>
<dbReference type="Proteomes" id="UP000076874">
    <property type="component" value="Unassembled WGS sequence"/>
</dbReference>
<feature type="compositionally biased region" description="Low complexity" evidence="9">
    <location>
        <begin position="502"/>
        <end position="513"/>
    </location>
</feature>
<dbReference type="PANTHER" id="PTHR45676">
    <property type="entry name" value="RING-H2 FINGER PROTEIN ATL51-RELATED"/>
    <property type="match status" value="1"/>
</dbReference>
<sequence>MSSAFAQPQGRLLPVDGQDIIFCHGCGHEWYQTAEGSGNGSPPPPPPTPCPVCHEEFVEVVSRDNDPREFQQTVLPPGFADALFGHGGSDPTQFLFHHPHLHDPDHDHDHNHFHRHHHHDHDAFGHGAGYGHDHDHRDHVHDHDHETEYYEDSDPDEADIEEHDPMPGPHNVYMYRSMSSFGPNSTNNNNPPQPLHRTFFNPTGMPQQQQQQQQPPQQPAVPNAAAMANTVTNLFNGLREAVINNNHAEPVTFFGSRSRDTPFGRVRQTTVTGPQFAGGTTSFTIATGPLRTAGGGGHGGVPGWDFDTLLGNILGNAEPRNGAGGPGQPGQPNPPNNNAQHAAFGVFGAPMQNINDPNNNINNNNAPPPFTGALHHILAMLLSRDGNVAYGDAVHSEEAMDRIITMLMETNGGGAPTGAPPASQSALDRLERRNVDAKILGAEGRAECTICIAEVQLDEEVLFLPCKHWFHEECVVMWLKQHNTCPVCRTAVEAPGGGEGTGASAAATNNNSNSGGGGANASAGAHGTRSGFSTANANAPGAAGGGGTTSSGAPRGRFPVNVGNGGSGGANHMANSSVPGPGSAPASGAHGHHAPVLVGYRQMMQNHERLNAIRTTAGLPPFYHYRSSRVPERSSAAERERERRRRDSHSPTPGRTPSGHGGVPSDPNQYHHHHHHYRYHVPGDYDAWPSHADNGRTTSSPRTRHQQSDSRSPSTTSTSNSNSVSGSGSGSGSEQAQRGWDSSNSSGRRWNRSTRDRDADPSTGSSSSSSNNNGNGDVSRGIAPEMLVYPPLERSNTNASFAPPASRPVHQGRSPAPSWTSSRSFSDRAGSSSSTTTATTTTAATGTGHAAAATAYPRSRNADPAPDSAGNGGAHNRAPSNPAASSSWWTNSTATSGGGGSPHDGGAHATNGSYNNNNNNRGGGNTGGGIFGFLRGRGHNTGNGPPPSNTGRRF</sequence>
<feature type="region of interest" description="Disordered" evidence="9">
    <location>
        <begin position="312"/>
        <end position="342"/>
    </location>
</feature>
<feature type="compositionally biased region" description="Basic and acidic residues" evidence="9">
    <location>
        <begin position="629"/>
        <end position="641"/>
    </location>
</feature>
<dbReference type="FunFam" id="3.30.40.10:FF:000127">
    <property type="entry name" value="E3 ubiquitin-protein ligase RNF181"/>
    <property type="match status" value="1"/>
</dbReference>
<feature type="region of interest" description="Disordered" evidence="9">
    <location>
        <begin position="622"/>
        <end position="674"/>
    </location>
</feature>
<dbReference type="Gene3D" id="3.30.40.10">
    <property type="entry name" value="Zinc/RING finger domain, C3HC4 (zinc finger)"/>
    <property type="match status" value="1"/>
</dbReference>
<evidence type="ECO:0000256" key="7">
    <source>
        <dbReference type="ARBA" id="ARBA00022833"/>
    </source>
</evidence>
<feature type="compositionally biased region" description="Low complexity" evidence="9">
    <location>
        <begin position="206"/>
        <end position="215"/>
    </location>
</feature>
<dbReference type="STRING" id="1081102.A0A167QZ50"/>
<dbReference type="EC" id="2.3.2.27" evidence="2"/>
<keyword evidence="7" id="KW-0862">Zinc</keyword>
<evidence type="ECO:0000256" key="5">
    <source>
        <dbReference type="ARBA" id="ARBA00022771"/>
    </source>
</evidence>
<gene>
    <name evidence="11" type="ORF">SPI_07001</name>
</gene>
<dbReference type="GO" id="GO:0016567">
    <property type="term" value="P:protein ubiquitination"/>
    <property type="evidence" value="ECO:0007669"/>
    <property type="project" value="UniProtKB-ARBA"/>
</dbReference>
<comment type="catalytic activity">
    <reaction evidence="1">
        <text>S-ubiquitinyl-[E2 ubiquitin-conjugating enzyme]-L-cysteine + [acceptor protein]-L-lysine = [E2 ubiquitin-conjugating enzyme]-L-cysteine + N(6)-ubiquitinyl-[acceptor protein]-L-lysine.</text>
        <dbReference type="EC" id="2.3.2.27"/>
    </reaction>
</comment>
<name>A0A167QZ50_9HYPO</name>
<keyword evidence="5 8" id="KW-0863">Zinc-finger</keyword>
<feature type="compositionally biased region" description="Low complexity" evidence="9">
    <location>
        <begin position="820"/>
        <end position="855"/>
    </location>
</feature>
<keyword evidence="3" id="KW-0808">Transferase</keyword>
<evidence type="ECO:0000256" key="4">
    <source>
        <dbReference type="ARBA" id="ARBA00022723"/>
    </source>
</evidence>
<evidence type="ECO:0000256" key="2">
    <source>
        <dbReference type="ARBA" id="ARBA00012483"/>
    </source>
</evidence>
<evidence type="ECO:0000313" key="12">
    <source>
        <dbReference type="Proteomes" id="UP000076874"/>
    </source>
</evidence>
<evidence type="ECO:0000256" key="3">
    <source>
        <dbReference type="ARBA" id="ARBA00022679"/>
    </source>
</evidence>
<keyword evidence="6" id="KW-0833">Ubl conjugation pathway</keyword>
<feature type="compositionally biased region" description="Low complexity" evidence="9">
    <location>
        <begin position="878"/>
        <end position="895"/>
    </location>
</feature>
<feature type="compositionally biased region" description="Acidic residues" evidence="9">
    <location>
        <begin position="149"/>
        <end position="162"/>
    </location>
</feature>
<feature type="region of interest" description="Disordered" evidence="9">
    <location>
        <begin position="688"/>
        <end position="781"/>
    </location>
</feature>
<proteinExistence type="predicted"/>
<evidence type="ECO:0000259" key="10">
    <source>
        <dbReference type="PROSITE" id="PS50089"/>
    </source>
</evidence>
<feature type="compositionally biased region" description="Gly residues" evidence="9">
    <location>
        <begin position="921"/>
        <end position="931"/>
    </location>
</feature>
<evidence type="ECO:0000256" key="8">
    <source>
        <dbReference type="PROSITE-ProRule" id="PRU00175"/>
    </source>
</evidence>
<feature type="compositionally biased region" description="Basic and acidic residues" evidence="9">
    <location>
        <begin position="131"/>
        <end position="148"/>
    </location>
</feature>
<feature type="region of interest" description="Disordered" evidence="9">
    <location>
        <begin position="179"/>
        <end position="223"/>
    </location>
</feature>
<evidence type="ECO:0000256" key="9">
    <source>
        <dbReference type="SAM" id="MobiDB-lite"/>
    </source>
</evidence>
<dbReference type="InterPro" id="IPR001841">
    <property type="entry name" value="Znf_RING"/>
</dbReference>
<accession>A0A167QZ50</accession>
<feature type="region of interest" description="Disordered" evidence="9">
    <location>
        <begin position="131"/>
        <end position="165"/>
    </location>
</feature>
<dbReference type="EMBL" id="AZHD01000013">
    <property type="protein sequence ID" value="OAA58116.1"/>
    <property type="molecule type" value="Genomic_DNA"/>
</dbReference>
<dbReference type="InterPro" id="IPR013083">
    <property type="entry name" value="Znf_RING/FYVE/PHD"/>
</dbReference>
<dbReference type="AlphaFoldDB" id="A0A167QZ50"/>
<feature type="compositionally biased region" description="Low complexity" evidence="9">
    <location>
        <begin position="907"/>
        <end position="920"/>
    </location>
</feature>
<keyword evidence="4" id="KW-0479">Metal-binding</keyword>
<dbReference type="SMART" id="SM00184">
    <property type="entry name" value="RING"/>
    <property type="match status" value="1"/>
</dbReference>
<feature type="compositionally biased region" description="Low complexity" evidence="9">
    <location>
        <begin position="709"/>
        <end position="726"/>
    </location>
</feature>
<dbReference type="Pfam" id="PF13639">
    <property type="entry name" value="zf-RING_2"/>
    <property type="match status" value="1"/>
</dbReference>
<protein>
    <recommendedName>
        <fullName evidence="2">RING-type E3 ubiquitin transferase</fullName>
        <ecNumber evidence="2">2.3.2.27</ecNumber>
    </recommendedName>
</protein>
<evidence type="ECO:0000313" key="11">
    <source>
        <dbReference type="EMBL" id="OAA58116.1"/>
    </source>
</evidence>
<reference evidence="11 12" key="1">
    <citation type="journal article" date="2016" name="Genome Biol. Evol.">
        <title>Divergent and convergent evolution of fungal pathogenicity.</title>
        <authorList>
            <person name="Shang Y."/>
            <person name="Xiao G."/>
            <person name="Zheng P."/>
            <person name="Cen K."/>
            <person name="Zhan S."/>
            <person name="Wang C."/>
        </authorList>
    </citation>
    <scope>NUCLEOTIDE SEQUENCE [LARGE SCALE GENOMIC DNA]</scope>
    <source>
        <strain evidence="11 12">RCEF 264</strain>
    </source>
</reference>
<keyword evidence="12" id="KW-1185">Reference proteome</keyword>
<feature type="region of interest" description="Disordered" evidence="9">
    <location>
        <begin position="498"/>
        <end position="592"/>
    </location>
</feature>
<feature type="compositionally biased region" description="Low complexity" evidence="9">
    <location>
        <begin position="570"/>
        <end position="589"/>
    </location>
</feature>
<comment type="caution">
    <text evidence="11">The sequence shown here is derived from an EMBL/GenBank/DDBJ whole genome shotgun (WGS) entry which is preliminary data.</text>
</comment>
<evidence type="ECO:0000256" key="1">
    <source>
        <dbReference type="ARBA" id="ARBA00000900"/>
    </source>
</evidence>
<dbReference type="PANTHER" id="PTHR45676:SF41">
    <property type="entry name" value="RING-H2 FINGER PROTEIN ATL66"/>
    <property type="match status" value="1"/>
</dbReference>
<organism evidence="11 12">
    <name type="scientific">Niveomyces insectorum RCEF 264</name>
    <dbReference type="NCBI Taxonomy" id="1081102"/>
    <lineage>
        <taxon>Eukaryota</taxon>
        <taxon>Fungi</taxon>
        <taxon>Dikarya</taxon>
        <taxon>Ascomycota</taxon>
        <taxon>Pezizomycotina</taxon>
        <taxon>Sordariomycetes</taxon>
        <taxon>Hypocreomycetidae</taxon>
        <taxon>Hypocreales</taxon>
        <taxon>Cordycipitaceae</taxon>
        <taxon>Niveomyces</taxon>
    </lineage>
</organism>
<dbReference type="OrthoDB" id="8062037at2759"/>
<evidence type="ECO:0000256" key="6">
    <source>
        <dbReference type="ARBA" id="ARBA00022786"/>
    </source>
</evidence>